<name>A0ACB9NZL7_9MYRT</name>
<organism evidence="1 2">
    <name type="scientific">Melastoma candidum</name>
    <dbReference type="NCBI Taxonomy" id="119954"/>
    <lineage>
        <taxon>Eukaryota</taxon>
        <taxon>Viridiplantae</taxon>
        <taxon>Streptophyta</taxon>
        <taxon>Embryophyta</taxon>
        <taxon>Tracheophyta</taxon>
        <taxon>Spermatophyta</taxon>
        <taxon>Magnoliopsida</taxon>
        <taxon>eudicotyledons</taxon>
        <taxon>Gunneridae</taxon>
        <taxon>Pentapetalae</taxon>
        <taxon>rosids</taxon>
        <taxon>malvids</taxon>
        <taxon>Myrtales</taxon>
        <taxon>Melastomataceae</taxon>
        <taxon>Melastomatoideae</taxon>
        <taxon>Melastomateae</taxon>
        <taxon>Melastoma</taxon>
    </lineage>
</organism>
<accession>A0ACB9NZL7</accession>
<dbReference type="Proteomes" id="UP001057402">
    <property type="component" value="Chromosome 7"/>
</dbReference>
<protein>
    <submittedName>
        <fullName evidence="1">Uncharacterized protein</fullName>
    </submittedName>
</protein>
<reference evidence="2" key="1">
    <citation type="journal article" date="2023" name="Front. Plant Sci.">
        <title>Chromosomal-level genome assembly of Melastoma candidum provides insights into trichome evolution.</title>
        <authorList>
            <person name="Zhong Y."/>
            <person name="Wu W."/>
            <person name="Sun C."/>
            <person name="Zou P."/>
            <person name="Liu Y."/>
            <person name="Dai S."/>
            <person name="Zhou R."/>
        </authorList>
    </citation>
    <scope>NUCLEOTIDE SEQUENCE [LARGE SCALE GENOMIC DNA]</scope>
</reference>
<evidence type="ECO:0000313" key="1">
    <source>
        <dbReference type="EMBL" id="KAI4341102.1"/>
    </source>
</evidence>
<gene>
    <name evidence="1" type="ORF">MLD38_025868</name>
</gene>
<keyword evidence="2" id="KW-1185">Reference proteome</keyword>
<evidence type="ECO:0000313" key="2">
    <source>
        <dbReference type="Proteomes" id="UP001057402"/>
    </source>
</evidence>
<comment type="caution">
    <text evidence="1">The sequence shown here is derived from an EMBL/GenBank/DDBJ whole genome shotgun (WGS) entry which is preliminary data.</text>
</comment>
<proteinExistence type="predicted"/>
<sequence length="409" mass="44871">MLPLSPSEDDVHLHVDVVVADDGKLLLDVPHGMPDVDFPDSSHYDFLDTIDFDDIFNAPDDVLPCLEAVVPELSLSRADNVNSHSSCGGEGRDGMTAKSRRRKSSSKDRSKGGGSPPQEGKRKAKVDWTPELHKKFVEAVEKLGVDKAVPSRILEVMGARSLTRHNIASHLQKYRSHRKHLLAREAEATSWNQRRRMYAAPHLGSTRDARALAPWVAAPAMGFPSAAPPQHHYRPLHVWGHPTMNRPIIRPWPSPNHVPNPPPLPMPWAATTMNPPYWTHPQHHQAAIVPPLPAQFFTQPMVESGTGFVPPPPVPGVPPPTMFETDQRASTAPQPPEFYPSKETIDAAIGEVLTNQTLPLPLGLKPPSMEGVIGELQRQGLTKIPPPSPSLLADDHRSLSTTSTTTTIT</sequence>
<dbReference type="EMBL" id="CM042886">
    <property type="protein sequence ID" value="KAI4341102.1"/>
    <property type="molecule type" value="Genomic_DNA"/>
</dbReference>